<dbReference type="EMBL" id="GBRH01166785">
    <property type="protein sequence ID" value="JAE31111.1"/>
    <property type="molecule type" value="Transcribed_RNA"/>
</dbReference>
<protein>
    <submittedName>
        <fullName evidence="1">Uncharacterized protein</fullName>
    </submittedName>
</protein>
<proteinExistence type="predicted"/>
<dbReference type="AlphaFoldDB" id="A0A0A9H8G8"/>
<name>A0A0A9H8G8_ARUDO</name>
<evidence type="ECO:0000313" key="1">
    <source>
        <dbReference type="EMBL" id="JAE31111.1"/>
    </source>
</evidence>
<sequence length="60" mass="6812">MLTSSIDMGDYGSSKFGIRSIDGLSSCNVLFFFRFWPWIHLLEHVHGWIVVLGQANVNVL</sequence>
<reference evidence="1" key="1">
    <citation type="submission" date="2014-09" db="EMBL/GenBank/DDBJ databases">
        <authorList>
            <person name="Magalhaes I.L.F."/>
            <person name="Oliveira U."/>
            <person name="Santos F.R."/>
            <person name="Vidigal T.H.D.A."/>
            <person name="Brescovit A.D."/>
            <person name="Santos A.J."/>
        </authorList>
    </citation>
    <scope>NUCLEOTIDE SEQUENCE</scope>
    <source>
        <tissue evidence="1">Shoot tissue taken approximately 20 cm above the soil surface</tissue>
    </source>
</reference>
<accession>A0A0A9H8G8</accession>
<organism evidence="1">
    <name type="scientific">Arundo donax</name>
    <name type="common">Giant reed</name>
    <name type="synonym">Donax arundinaceus</name>
    <dbReference type="NCBI Taxonomy" id="35708"/>
    <lineage>
        <taxon>Eukaryota</taxon>
        <taxon>Viridiplantae</taxon>
        <taxon>Streptophyta</taxon>
        <taxon>Embryophyta</taxon>
        <taxon>Tracheophyta</taxon>
        <taxon>Spermatophyta</taxon>
        <taxon>Magnoliopsida</taxon>
        <taxon>Liliopsida</taxon>
        <taxon>Poales</taxon>
        <taxon>Poaceae</taxon>
        <taxon>PACMAD clade</taxon>
        <taxon>Arundinoideae</taxon>
        <taxon>Arundineae</taxon>
        <taxon>Arundo</taxon>
    </lineage>
</organism>
<reference evidence="1" key="2">
    <citation type="journal article" date="2015" name="Data Brief">
        <title>Shoot transcriptome of the giant reed, Arundo donax.</title>
        <authorList>
            <person name="Barrero R.A."/>
            <person name="Guerrero F.D."/>
            <person name="Moolhuijzen P."/>
            <person name="Goolsby J.A."/>
            <person name="Tidwell J."/>
            <person name="Bellgard S.E."/>
            <person name="Bellgard M.I."/>
        </authorList>
    </citation>
    <scope>NUCLEOTIDE SEQUENCE</scope>
    <source>
        <tissue evidence="1">Shoot tissue taken approximately 20 cm above the soil surface</tissue>
    </source>
</reference>